<feature type="transmembrane region" description="Helical" evidence="8">
    <location>
        <begin position="252"/>
        <end position="270"/>
    </location>
</feature>
<feature type="transmembrane region" description="Helical" evidence="8">
    <location>
        <begin position="420"/>
        <end position="439"/>
    </location>
</feature>
<feature type="transmembrane region" description="Helical" evidence="8">
    <location>
        <begin position="110"/>
        <end position="132"/>
    </location>
</feature>
<evidence type="ECO:0000256" key="6">
    <source>
        <dbReference type="ARBA" id="ARBA00023136"/>
    </source>
</evidence>
<evidence type="ECO:0000259" key="9">
    <source>
        <dbReference type="PROSITE" id="PS50850"/>
    </source>
</evidence>
<reference evidence="10" key="1">
    <citation type="submission" date="2020-10" db="EMBL/GenBank/DDBJ databases">
        <title>Genome Sequence of Monilinia vaccinii-corymbosi Sheds Light on Mummy Berry Disease Infection of Blueberry and Mating Type.</title>
        <authorList>
            <person name="Yow A.G."/>
            <person name="Zhang Y."/>
            <person name="Bansal K."/>
            <person name="Eacker S.M."/>
            <person name="Sullivan S."/>
            <person name="Liachko I."/>
            <person name="Cubeta M.A."/>
            <person name="Rollins J.A."/>
            <person name="Ashrafi H."/>
        </authorList>
    </citation>
    <scope>NUCLEOTIDE SEQUENCE</scope>
    <source>
        <strain evidence="10">RL-1</strain>
    </source>
</reference>
<feature type="transmembrane region" description="Helical" evidence="8">
    <location>
        <begin position="345"/>
        <end position="363"/>
    </location>
</feature>
<dbReference type="GO" id="GO:0006817">
    <property type="term" value="P:phosphate ion transport"/>
    <property type="evidence" value="ECO:0007669"/>
    <property type="project" value="UniProtKB-KW"/>
</dbReference>
<keyword evidence="11" id="KW-1185">Reference proteome</keyword>
<dbReference type="Proteomes" id="UP000672032">
    <property type="component" value="Chromosome 4"/>
</dbReference>
<feature type="transmembrane region" description="Helical" evidence="8">
    <location>
        <begin position="164"/>
        <end position="185"/>
    </location>
</feature>
<gene>
    <name evidence="10" type="ORF">DSL72_005686</name>
</gene>
<dbReference type="NCBIfam" id="TIGR00887">
    <property type="entry name" value="2A0109"/>
    <property type="match status" value="1"/>
</dbReference>
<feature type="compositionally biased region" description="Basic and acidic residues" evidence="7">
    <location>
        <begin position="562"/>
        <end position="582"/>
    </location>
</feature>
<dbReference type="PANTHER" id="PTHR24064">
    <property type="entry name" value="SOLUTE CARRIER FAMILY 22 MEMBER"/>
    <property type="match status" value="1"/>
</dbReference>
<evidence type="ECO:0000256" key="7">
    <source>
        <dbReference type="SAM" id="MobiDB-lite"/>
    </source>
</evidence>
<feature type="transmembrane region" description="Helical" evidence="8">
    <location>
        <begin position="386"/>
        <end position="408"/>
    </location>
</feature>
<protein>
    <recommendedName>
        <fullName evidence="9">Major facilitator superfamily (MFS) profile domain-containing protein</fullName>
    </recommendedName>
</protein>
<evidence type="ECO:0000313" key="11">
    <source>
        <dbReference type="Proteomes" id="UP000672032"/>
    </source>
</evidence>
<accession>A0A8A3PFY8</accession>
<dbReference type="Pfam" id="PF00083">
    <property type="entry name" value="Sugar_tr"/>
    <property type="match status" value="1"/>
</dbReference>
<evidence type="ECO:0000256" key="1">
    <source>
        <dbReference type="ARBA" id="ARBA00004141"/>
    </source>
</evidence>
<dbReference type="InterPro" id="IPR005828">
    <property type="entry name" value="MFS_sugar_transport-like"/>
</dbReference>
<evidence type="ECO:0000256" key="4">
    <source>
        <dbReference type="ARBA" id="ARBA00022692"/>
    </source>
</evidence>
<feature type="transmembrane region" description="Helical" evidence="8">
    <location>
        <begin position="139"/>
        <end position="158"/>
    </location>
</feature>
<dbReference type="SUPFAM" id="SSF103473">
    <property type="entry name" value="MFS general substrate transporter"/>
    <property type="match status" value="1"/>
</dbReference>
<dbReference type="InterPro" id="IPR004738">
    <property type="entry name" value="Phos_permease"/>
</dbReference>
<evidence type="ECO:0000313" key="10">
    <source>
        <dbReference type="EMBL" id="QSZ34098.1"/>
    </source>
</evidence>
<keyword evidence="3" id="KW-0592">Phosphate transport</keyword>
<keyword evidence="4 8" id="KW-0812">Transmembrane</keyword>
<dbReference type="PROSITE" id="PS00217">
    <property type="entry name" value="SUGAR_TRANSPORT_2"/>
    <property type="match status" value="1"/>
</dbReference>
<organism evidence="10 11">
    <name type="scientific">Monilinia vaccinii-corymbosi</name>
    <dbReference type="NCBI Taxonomy" id="61207"/>
    <lineage>
        <taxon>Eukaryota</taxon>
        <taxon>Fungi</taxon>
        <taxon>Dikarya</taxon>
        <taxon>Ascomycota</taxon>
        <taxon>Pezizomycotina</taxon>
        <taxon>Leotiomycetes</taxon>
        <taxon>Helotiales</taxon>
        <taxon>Sclerotiniaceae</taxon>
        <taxon>Monilinia</taxon>
    </lineage>
</organism>
<sequence>MASTEPSREAGPQPSAPAALHTTSGGNAVWHNFNNDFAHIQDPNERRRLALAEIDRAPFGWYHVRACVVAGIGFFTDSYDIFAVGLLTTMLGIVYFPHNKGAMPTTSDTAIKVSTSAGTVVGQFGFGILADIVGRKKMYGLELIIIIFATLAQSLTSSSPAVDIVGVIIFWRVLMGIGIGGDYPLSSIITSEFATTKWRGAMMGAVFAMQGIGQFVAGLIMLIVVVGFKESLLTAKSASACQGVCGLAVDKMWRVLIGFGAVPACVALYYRLTIPETPRYTFDVARDVEQAGLDVEAYIAGKSEGHPDQIARVQGLQAARKQMKVPKASWGDFIAYYSQWKNGKILLGTAGSWFLLDVAWYGLSLNNPVILTAIGYSTGPTVYKTLLNTAIGNLIIVCAGSIPGYWVTVATVDTVGRKPIQLMGFIILTVVFISMGFGYHKLSGHGLLGLYVVAQFFFNFGPNTTTFIVPGECFPTRYRSTSHGFSAGMGKIGSIIGQAAIAPLRVRGATSKSASPWLNHVLQIYAVFMFAGIFTTLCIPETKRISLEKLSGEDFDDAGTEPGRDDGSRGHAKGVDVETKSV</sequence>
<feature type="transmembrane region" description="Helical" evidence="8">
    <location>
        <begin position="81"/>
        <end position="98"/>
    </location>
</feature>
<dbReference type="Gene3D" id="1.20.1250.20">
    <property type="entry name" value="MFS general substrate transporter like domains"/>
    <property type="match status" value="2"/>
</dbReference>
<feature type="transmembrane region" description="Helical" evidence="8">
    <location>
        <begin position="522"/>
        <end position="539"/>
    </location>
</feature>
<dbReference type="InterPro" id="IPR036259">
    <property type="entry name" value="MFS_trans_sf"/>
</dbReference>
<dbReference type="OrthoDB" id="433512at2759"/>
<feature type="region of interest" description="Disordered" evidence="7">
    <location>
        <begin position="550"/>
        <end position="582"/>
    </location>
</feature>
<keyword evidence="5 8" id="KW-1133">Transmembrane helix</keyword>
<proteinExistence type="predicted"/>
<dbReference type="InterPro" id="IPR005829">
    <property type="entry name" value="Sugar_transporter_CS"/>
</dbReference>
<evidence type="ECO:0000256" key="8">
    <source>
        <dbReference type="SAM" id="Phobius"/>
    </source>
</evidence>
<dbReference type="PROSITE" id="PS50850">
    <property type="entry name" value="MFS"/>
    <property type="match status" value="1"/>
</dbReference>
<feature type="region of interest" description="Disordered" evidence="7">
    <location>
        <begin position="1"/>
        <end position="21"/>
    </location>
</feature>
<comment type="subcellular location">
    <subcellularLocation>
        <location evidence="1">Membrane</location>
        <topology evidence="1">Multi-pass membrane protein</topology>
    </subcellularLocation>
</comment>
<dbReference type="GO" id="GO:0016020">
    <property type="term" value="C:membrane"/>
    <property type="evidence" value="ECO:0007669"/>
    <property type="project" value="UniProtKB-SubCell"/>
</dbReference>
<dbReference type="GO" id="GO:0005315">
    <property type="term" value="F:phosphate transmembrane transporter activity"/>
    <property type="evidence" value="ECO:0007669"/>
    <property type="project" value="InterPro"/>
</dbReference>
<dbReference type="CDD" id="cd17364">
    <property type="entry name" value="MFS_PhT"/>
    <property type="match status" value="1"/>
</dbReference>
<keyword evidence="2" id="KW-0813">Transport</keyword>
<feature type="transmembrane region" description="Helical" evidence="8">
    <location>
        <begin position="206"/>
        <end position="228"/>
    </location>
</feature>
<dbReference type="InterPro" id="IPR020846">
    <property type="entry name" value="MFS_dom"/>
</dbReference>
<dbReference type="AlphaFoldDB" id="A0A8A3PFY8"/>
<keyword evidence="6 8" id="KW-0472">Membrane</keyword>
<evidence type="ECO:0000256" key="3">
    <source>
        <dbReference type="ARBA" id="ARBA00022592"/>
    </source>
</evidence>
<name>A0A8A3PFY8_9HELO</name>
<evidence type="ECO:0000256" key="5">
    <source>
        <dbReference type="ARBA" id="ARBA00022989"/>
    </source>
</evidence>
<evidence type="ECO:0000256" key="2">
    <source>
        <dbReference type="ARBA" id="ARBA00022448"/>
    </source>
</evidence>
<dbReference type="EMBL" id="CP063408">
    <property type="protein sequence ID" value="QSZ34098.1"/>
    <property type="molecule type" value="Genomic_DNA"/>
</dbReference>
<feature type="domain" description="Major facilitator superfamily (MFS) profile" evidence="9">
    <location>
        <begin position="66"/>
        <end position="543"/>
    </location>
</feature>